<gene>
    <name evidence="7" type="primary">glf</name>
    <name evidence="7" type="ORF">HIJ39_18610</name>
</gene>
<dbReference type="Pfam" id="PF03275">
    <property type="entry name" value="GLF"/>
    <property type="match status" value="1"/>
</dbReference>
<comment type="similarity">
    <text evidence="2">Belongs to the UDP-galactopyranose/dTDP-fucopyranose mutase family.</text>
</comment>
<dbReference type="Gene3D" id="3.40.50.720">
    <property type="entry name" value="NAD(P)-binding Rossmann-like Domain"/>
    <property type="match status" value="3"/>
</dbReference>
<keyword evidence="8" id="KW-1185">Reference proteome</keyword>
<evidence type="ECO:0000313" key="8">
    <source>
        <dbReference type="Proteomes" id="UP000533476"/>
    </source>
</evidence>
<evidence type="ECO:0000256" key="1">
    <source>
        <dbReference type="ARBA" id="ARBA00001974"/>
    </source>
</evidence>
<evidence type="ECO:0000256" key="3">
    <source>
        <dbReference type="ARBA" id="ARBA00022630"/>
    </source>
</evidence>
<dbReference type="SUPFAM" id="SSF54373">
    <property type="entry name" value="FAD-linked reductases, C-terminal domain"/>
    <property type="match status" value="1"/>
</dbReference>
<reference evidence="7 8" key="1">
    <citation type="submission" date="2020-04" db="EMBL/GenBank/DDBJ databases">
        <authorList>
            <person name="Zhang R."/>
            <person name="Schippers A."/>
        </authorList>
    </citation>
    <scope>NUCLEOTIDE SEQUENCE [LARGE SCALE GENOMIC DNA]</scope>
    <source>
        <strain evidence="7 8">DSM 109850</strain>
    </source>
</reference>
<evidence type="ECO:0000256" key="4">
    <source>
        <dbReference type="ARBA" id="ARBA00022827"/>
    </source>
</evidence>
<dbReference type="PANTHER" id="PTHR21197">
    <property type="entry name" value="UDP-GALACTOPYRANOSE MUTASE"/>
    <property type="match status" value="1"/>
</dbReference>
<dbReference type="NCBIfam" id="TIGR00031">
    <property type="entry name" value="UDP-GALP_mutase"/>
    <property type="match status" value="1"/>
</dbReference>
<dbReference type="GO" id="GO:0050660">
    <property type="term" value="F:flavin adenine dinucleotide binding"/>
    <property type="evidence" value="ECO:0007669"/>
    <property type="project" value="TreeGrafter"/>
</dbReference>
<dbReference type="GO" id="GO:0005829">
    <property type="term" value="C:cytosol"/>
    <property type="evidence" value="ECO:0007669"/>
    <property type="project" value="TreeGrafter"/>
</dbReference>
<dbReference type="Proteomes" id="UP000533476">
    <property type="component" value="Unassembled WGS sequence"/>
</dbReference>
<dbReference type="InterPro" id="IPR004379">
    <property type="entry name" value="UDP-GALP_mutase"/>
</dbReference>
<dbReference type="InterPro" id="IPR015899">
    <property type="entry name" value="UDP-GalPyranose_mutase_C"/>
</dbReference>
<keyword evidence="4" id="KW-0274">FAD</keyword>
<proteinExistence type="inferred from homology"/>
<sequence length="365" mass="42315">MYDVAIIGAGFSGAVCAERFASLGRKVLVVEKRFHVGGNAYDTFHPSGVLIHPYGPHIFHTNSESVISYLSQFTEWRPYQHRVLTSVDGQLVPFPINLRTIENVYGLKLTSDEMKAWIANQAEPILNPINVEQSMHARIGKDLYQRFFKHYTEKQWGRPATELLPTITNRIPLRYSYDDRYFTDRYQLMPLYGYSALFRNMLNRPNISILLNTDWASVKDLKIPKIICTGPIDEYFDYVHGHLPYRSLHFDFIEHPVDFAQPVATVNYPNDYDFTRITEFKHITGQRIPHITVTGVEYPQESGEPFYPVLTKESQRTLEHYQEEAKRIESHVQFVGRLGTFRYYNMDQAVASALQTVDECLNSGW</sequence>
<organism evidence="7 8">
    <name type="scientific">Sulfobacillus harzensis</name>
    <dbReference type="NCBI Taxonomy" id="2729629"/>
    <lineage>
        <taxon>Bacteria</taxon>
        <taxon>Bacillati</taxon>
        <taxon>Bacillota</taxon>
        <taxon>Clostridia</taxon>
        <taxon>Eubacteriales</taxon>
        <taxon>Clostridiales Family XVII. Incertae Sedis</taxon>
        <taxon>Sulfobacillus</taxon>
    </lineage>
</organism>
<dbReference type="EC" id="5.4.99.9" evidence="7"/>
<evidence type="ECO:0000259" key="6">
    <source>
        <dbReference type="Pfam" id="PF03275"/>
    </source>
</evidence>
<dbReference type="SUPFAM" id="SSF51971">
    <property type="entry name" value="Nucleotide-binding domain"/>
    <property type="match status" value="1"/>
</dbReference>
<comment type="cofactor">
    <cofactor evidence="1">
        <name>FAD</name>
        <dbReference type="ChEBI" id="CHEBI:57692"/>
    </cofactor>
</comment>
<dbReference type="PANTHER" id="PTHR21197:SF0">
    <property type="entry name" value="UDP-GALACTOPYRANOSE MUTASE"/>
    <property type="match status" value="1"/>
</dbReference>
<dbReference type="RefSeq" id="WP_169102400.1">
    <property type="nucleotide sequence ID" value="NZ_JABBVZ010000102.1"/>
</dbReference>
<keyword evidence="5 7" id="KW-0413">Isomerase</keyword>
<evidence type="ECO:0000256" key="2">
    <source>
        <dbReference type="ARBA" id="ARBA00009321"/>
    </source>
</evidence>
<comment type="caution">
    <text evidence="7">The sequence shown here is derived from an EMBL/GenBank/DDBJ whole genome shotgun (WGS) entry which is preliminary data.</text>
</comment>
<dbReference type="EMBL" id="JABBVZ010000102">
    <property type="protein sequence ID" value="NMP24346.1"/>
    <property type="molecule type" value="Genomic_DNA"/>
</dbReference>
<keyword evidence="3" id="KW-0285">Flavoprotein</keyword>
<feature type="domain" description="UDP-galactopyranose mutase C-terminal" evidence="6">
    <location>
        <begin position="147"/>
        <end position="343"/>
    </location>
</feature>
<dbReference type="AlphaFoldDB" id="A0A7Y0Q4S6"/>
<evidence type="ECO:0000256" key="5">
    <source>
        <dbReference type="ARBA" id="ARBA00023235"/>
    </source>
</evidence>
<name>A0A7Y0Q4S6_9FIRM</name>
<dbReference type="Pfam" id="PF13450">
    <property type="entry name" value="NAD_binding_8"/>
    <property type="match status" value="1"/>
</dbReference>
<protein>
    <submittedName>
        <fullName evidence="7">UDP-galactopyranose mutase</fullName>
        <ecNumber evidence="7">5.4.99.9</ecNumber>
    </submittedName>
</protein>
<dbReference type="GO" id="GO:0008767">
    <property type="term" value="F:UDP-galactopyranose mutase activity"/>
    <property type="evidence" value="ECO:0007669"/>
    <property type="project" value="UniProtKB-EC"/>
</dbReference>
<evidence type="ECO:0000313" key="7">
    <source>
        <dbReference type="EMBL" id="NMP24346.1"/>
    </source>
</evidence>
<accession>A0A7Y0Q4S6</accession>